<feature type="domain" description="3-hydroxyisobutyrate dehydrogenase-like NAD-binding" evidence="5">
    <location>
        <begin position="165"/>
        <end position="283"/>
    </location>
</feature>
<keyword evidence="7" id="KW-1185">Reference proteome</keyword>
<accession>E5Y1N0</accession>
<dbReference type="InterPro" id="IPR029154">
    <property type="entry name" value="HIBADH-like_NADP-bd"/>
</dbReference>
<name>E5Y1N0_BILW3</name>
<dbReference type="InterPro" id="IPR036291">
    <property type="entry name" value="NAD(P)-bd_dom_sf"/>
</dbReference>
<dbReference type="PANTHER" id="PTHR43060">
    <property type="entry name" value="3-HYDROXYISOBUTYRATE DEHYDROGENASE-LIKE 1, MITOCHONDRIAL-RELATED"/>
    <property type="match status" value="1"/>
</dbReference>
<evidence type="ECO:0000259" key="5">
    <source>
        <dbReference type="Pfam" id="PF14833"/>
    </source>
</evidence>
<organism evidence="6 7">
    <name type="scientific">Bilophila wadsworthia (strain 3_1_6)</name>
    <dbReference type="NCBI Taxonomy" id="563192"/>
    <lineage>
        <taxon>Bacteria</taxon>
        <taxon>Pseudomonadati</taxon>
        <taxon>Thermodesulfobacteriota</taxon>
        <taxon>Desulfovibrionia</taxon>
        <taxon>Desulfovibrionales</taxon>
        <taxon>Desulfovibrionaceae</taxon>
        <taxon>Bilophila</taxon>
    </lineage>
</organism>
<dbReference type="InterPro" id="IPR008927">
    <property type="entry name" value="6-PGluconate_DH-like_C_sf"/>
</dbReference>
<protein>
    <recommendedName>
        <fullName evidence="8">3-hydroxyisobutyrate dehydrogenase</fullName>
    </recommendedName>
</protein>
<reference evidence="6 7" key="2">
    <citation type="submission" date="2013-04" db="EMBL/GenBank/DDBJ databases">
        <title>The Genome Sequence of Bilophila wadsworthia 3_1_6.</title>
        <authorList>
            <consortium name="The Broad Institute Genomics Platform"/>
            <person name="Earl A."/>
            <person name="Ward D."/>
            <person name="Feldgarden M."/>
            <person name="Gevers D."/>
            <person name="Sibley C."/>
            <person name="Strauss J."/>
            <person name="Allen-Vercoe E."/>
            <person name="Walker B."/>
            <person name="Young S."/>
            <person name="Zeng Q."/>
            <person name="Gargeya S."/>
            <person name="Fitzgerald M."/>
            <person name="Haas B."/>
            <person name="Abouelleil A."/>
            <person name="Allen A.W."/>
            <person name="Alvarado L."/>
            <person name="Arachchi H.M."/>
            <person name="Berlin A.M."/>
            <person name="Chapman S.B."/>
            <person name="Gainer-Dewar J."/>
            <person name="Goldberg J."/>
            <person name="Griggs A."/>
            <person name="Gujja S."/>
            <person name="Hansen M."/>
            <person name="Howarth C."/>
            <person name="Imamovic A."/>
            <person name="Ireland A."/>
            <person name="Larimer J."/>
            <person name="McCowan C."/>
            <person name="Murphy C."/>
            <person name="Pearson M."/>
            <person name="Poon T.W."/>
            <person name="Priest M."/>
            <person name="Roberts A."/>
            <person name="Saif S."/>
            <person name="Shea T."/>
            <person name="Sisk P."/>
            <person name="Sykes S."/>
            <person name="Wortman J."/>
            <person name="Nusbaum C."/>
            <person name="Birren B."/>
        </authorList>
    </citation>
    <scope>NUCLEOTIDE SEQUENCE [LARGE SCALE GENOMIC DNA]</scope>
    <source>
        <strain evidence="6 7">3_1_6</strain>
    </source>
</reference>
<dbReference type="InterPro" id="IPR006115">
    <property type="entry name" value="6PGDH_NADP-bd"/>
</dbReference>
<sequence>MKVGFIGLGKMGAGICSNIVKNGIDVVVYDINPANMQKFVDMGASSAATVKELAAQVDVCITCVPMPKDAKGVLLGPDGVFENLPEGGVHFDLSTLDIETVVMLEAEAAKLGKKYLVIPMGKGPAFAADGTCPLFGGGDKATYDKYEECLLKKMGKPAYIGDVKAGCALKLIQNLMGMSINAVCSESIKLAKLANIPKEQFIEQISNSGAFSFQFKNTASGTFDEDFEHPVFTVNLAFKDVRLGIEMCESFGQRVPMMSRAREVFAATAEKYGEENFTATFKML</sequence>
<keyword evidence="2" id="KW-0520">NAD</keyword>
<gene>
    <name evidence="6" type="ORF">HMPREF0179_00101</name>
</gene>
<dbReference type="SUPFAM" id="SSF51735">
    <property type="entry name" value="NAD(P)-binding Rossmann-fold domains"/>
    <property type="match status" value="1"/>
</dbReference>
<dbReference type="PIRSF" id="PIRSF000103">
    <property type="entry name" value="HIBADH"/>
    <property type="match status" value="1"/>
</dbReference>
<dbReference type="GO" id="GO:0016491">
    <property type="term" value="F:oxidoreductase activity"/>
    <property type="evidence" value="ECO:0007669"/>
    <property type="project" value="UniProtKB-KW"/>
</dbReference>
<comment type="caution">
    <text evidence="6">The sequence shown here is derived from an EMBL/GenBank/DDBJ whole genome shotgun (WGS) entry which is preliminary data.</text>
</comment>
<dbReference type="STRING" id="563192.HMPREF0179_00101"/>
<dbReference type="SUPFAM" id="SSF48179">
    <property type="entry name" value="6-phosphogluconate dehydrogenase C-terminal domain-like"/>
    <property type="match status" value="1"/>
</dbReference>
<evidence type="ECO:0000256" key="1">
    <source>
        <dbReference type="ARBA" id="ARBA00023002"/>
    </source>
</evidence>
<feature type="active site" evidence="3">
    <location>
        <position position="170"/>
    </location>
</feature>
<evidence type="ECO:0000256" key="3">
    <source>
        <dbReference type="PIRSR" id="PIRSR000103-1"/>
    </source>
</evidence>
<evidence type="ECO:0000259" key="4">
    <source>
        <dbReference type="Pfam" id="PF03446"/>
    </source>
</evidence>
<keyword evidence="1" id="KW-0560">Oxidoreductase</keyword>
<dbReference type="Gene3D" id="1.10.1040.10">
    <property type="entry name" value="N-(1-d-carboxylethyl)-l-norvaline Dehydrogenase, domain 2"/>
    <property type="match status" value="1"/>
</dbReference>
<dbReference type="GeneID" id="78087101"/>
<feature type="domain" description="6-phosphogluconate dehydrogenase NADP-binding" evidence="4">
    <location>
        <begin position="2"/>
        <end position="157"/>
    </location>
</feature>
<dbReference type="Pfam" id="PF14833">
    <property type="entry name" value="NAD_binding_11"/>
    <property type="match status" value="1"/>
</dbReference>
<dbReference type="Proteomes" id="UP000006034">
    <property type="component" value="Unassembled WGS sequence"/>
</dbReference>
<dbReference type="AlphaFoldDB" id="E5Y1N0"/>
<evidence type="ECO:0000313" key="7">
    <source>
        <dbReference type="Proteomes" id="UP000006034"/>
    </source>
</evidence>
<dbReference type="InterPro" id="IPR015815">
    <property type="entry name" value="HIBADH-related"/>
</dbReference>
<evidence type="ECO:0000256" key="2">
    <source>
        <dbReference type="ARBA" id="ARBA00023027"/>
    </source>
</evidence>
<dbReference type="HOGENOM" id="CLU_035117_1_1_7"/>
<reference evidence="6 7" key="1">
    <citation type="submission" date="2010-10" db="EMBL/GenBank/DDBJ databases">
        <authorList>
            <consortium name="The Broad Institute Genome Sequencing Platform"/>
            <person name="Ward D."/>
            <person name="Earl A."/>
            <person name="Feldgarden M."/>
            <person name="Young S.K."/>
            <person name="Gargeya S."/>
            <person name="Zeng Q."/>
            <person name="Alvarado L."/>
            <person name="Berlin A."/>
            <person name="Bochicchio J."/>
            <person name="Chapman S.B."/>
            <person name="Chen Z."/>
            <person name="Freedman E."/>
            <person name="Gellesch M."/>
            <person name="Goldberg J."/>
            <person name="Griggs A."/>
            <person name="Gujja S."/>
            <person name="Heilman E."/>
            <person name="Heiman D."/>
            <person name="Howarth C."/>
            <person name="Mehta T."/>
            <person name="Neiman D."/>
            <person name="Pearson M."/>
            <person name="Roberts A."/>
            <person name="Saif S."/>
            <person name="Shea T."/>
            <person name="Shenoy N."/>
            <person name="Sisk P."/>
            <person name="Stolte C."/>
            <person name="Sykes S."/>
            <person name="White J."/>
            <person name="Yandava C."/>
            <person name="Allen-Vercoe E."/>
            <person name="Sibley C."/>
            <person name="Ambrose C.E."/>
            <person name="Strauss J."/>
            <person name="Daigneault M."/>
            <person name="Haas B."/>
            <person name="Nusbaum C."/>
            <person name="Birren B."/>
        </authorList>
    </citation>
    <scope>NUCLEOTIDE SEQUENCE [LARGE SCALE GENOMIC DNA]</scope>
    <source>
        <strain evidence="6 7">3_1_6</strain>
    </source>
</reference>
<dbReference type="EMBL" id="ADCP02000002">
    <property type="protein sequence ID" value="EFV46061.1"/>
    <property type="molecule type" value="Genomic_DNA"/>
</dbReference>
<dbReference type="PANTHER" id="PTHR43060:SF15">
    <property type="entry name" value="3-HYDROXYISOBUTYRATE DEHYDROGENASE-LIKE 1, MITOCHONDRIAL-RELATED"/>
    <property type="match status" value="1"/>
</dbReference>
<dbReference type="OrthoDB" id="9777604at2"/>
<evidence type="ECO:0000313" key="6">
    <source>
        <dbReference type="EMBL" id="EFV46061.1"/>
    </source>
</evidence>
<dbReference type="Gene3D" id="3.40.50.720">
    <property type="entry name" value="NAD(P)-binding Rossmann-like Domain"/>
    <property type="match status" value="1"/>
</dbReference>
<evidence type="ECO:0008006" key="8">
    <source>
        <dbReference type="Google" id="ProtNLM"/>
    </source>
</evidence>
<dbReference type="Pfam" id="PF03446">
    <property type="entry name" value="NAD_binding_2"/>
    <property type="match status" value="1"/>
</dbReference>
<dbReference type="RefSeq" id="WP_005024027.1">
    <property type="nucleotide sequence ID" value="NZ_KE150239.1"/>
</dbReference>
<dbReference type="InterPro" id="IPR013328">
    <property type="entry name" value="6PGD_dom2"/>
</dbReference>
<dbReference type="eggNOG" id="COG2084">
    <property type="taxonomic scope" value="Bacteria"/>
</dbReference>
<dbReference type="GO" id="GO:0050661">
    <property type="term" value="F:NADP binding"/>
    <property type="evidence" value="ECO:0007669"/>
    <property type="project" value="InterPro"/>
</dbReference>
<proteinExistence type="predicted"/>
<dbReference type="GO" id="GO:0051287">
    <property type="term" value="F:NAD binding"/>
    <property type="evidence" value="ECO:0007669"/>
    <property type="project" value="InterPro"/>
</dbReference>